<dbReference type="RefSeq" id="WP_214158125.1">
    <property type="nucleotide sequence ID" value="NZ_JAHBAY010000010.1"/>
</dbReference>
<comment type="caution">
    <text evidence="1">The sequence shown here is derived from an EMBL/GenBank/DDBJ whole genome shotgun (WGS) entry which is preliminary data.</text>
</comment>
<dbReference type="EMBL" id="JAHBAY010000010">
    <property type="protein sequence ID" value="MBT0771754.1"/>
    <property type="molecule type" value="Genomic_DNA"/>
</dbReference>
<evidence type="ECO:0000313" key="1">
    <source>
        <dbReference type="EMBL" id="MBT0771754.1"/>
    </source>
</evidence>
<organism evidence="1 2">
    <name type="scientific">Kineosporia corallincola</name>
    <dbReference type="NCBI Taxonomy" id="2835133"/>
    <lineage>
        <taxon>Bacteria</taxon>
        <taxon>Bacillati</taxon>
        <taxon>Actinomycetota</taxon>
        <taxon>Actinomycetes</taxon>
        <taxon>Kineosporiales</taxon>
        <taxon>Kineosporiaceae</taxon>
        <taxon>Kineosporia</taxon>
    </lineage>
</organism>
<keyword evidence="2" id="KW-1185">Reference proteome</keyword>
<sequence length="85" mass="9172">MATKTHPTERPATRTPTEPIHIVYESWLSSRLHRLAGWLGIPWPGDVIAACGENLSSNQEPTNPGPEAPACVLCAVIDEANEEGL</sequence>
<dbReference type="Proteomes" id="UP001197247">
    <property type="component" value="Unassembled WGS sequence"/>
</dbReference>
<proteinExistence type="predicted"/>
<reference evidence="1 2" key="1">
    <citation type="submission" date="2021-05" db="EMBL/GenBank/DDBJ databases">
        <title>Kineosporia and Streptomyces sp. nov. two new marine actinobacteria isolated from Coral.</title>
        <authorList>
            <person name="Buangrab K."/>
            <person name="Sutthacheep M."/>
            <person name="Yeemin T."/>
            <person name="Harunari E."/>
            <person name="Igarashi Y."/>
            <person name="Kanchanasin P."/>
            <person name="Tanasupawat S."/>
            <person name="Phongsopitanun W."/>
        </authorList>
    </citation>
    <scope>NUCLEOTIDE SEQUENCE [LARGE SCALE GENOMIC DNA]</scope>
    <source>
        <strain evidence="1 2">J2-2</strain>
    </source>
</reference>
<protein>
    <submittedName>
        <fullName evidence="1">Uncharacterized protein</fullName>
    </submittedName>
</protein>
<name>A0ABS5TKX4_9ACTN</name>
<evidence type="ECO:0000313" key="2">
    <source>
        <dbReference type="Proteomes" id="UP001197247"/>
    </source>
</evidence>
<gene>
    <name evidence="1" type="ORF">KIH74_22630</name>
</gene>
<accession>A0ABS5TKX4</accession>